<dbReference type="Gene3D" id="1.20.5.1930">
    <property type="match status" value="1"/>
</dbReference>
<dbReference type="Pfam" id="PF02518">
    <property type="entry name" value="HATPase_c"/>
    <property type="match status" value="1"/>
</dbReference>
<dbReference type="InterPro" id="IPR036890">
    <property type="entry name" value="HATPase_C_sf"/>
</dbReference>
<dbReference type="EMBL" id="PYGF01000001">
    <property type="protein sequence ID" value="PSL07455.1"/>
    <property type="molecule type" value="Genomic_DNA"/>
</dbReference>
<feature type="transmembrane region" description="Helical" evidence="19">
    <location>
        <begin position="297"/>
        <end position="318"/>
    </location>
</feature>
<name>A0A2P8ED99_9BACT</name>
<feature type="transmembrane region" description="Helical" evidence="19">
    <location>
        <begin position="359"/>
        <end position="381"/>
    </location>
</feature>
<evidence type="ECO:0000256" key="15">
    <source>
        <dbReference type="ARBA" id="ARBA00023012"/>
    </source>
</evidence>
<dbReference type="InterPro" id="IPR005467">
    <property type="entry name" value="His_kinase_dom"/>
</dbReference>
<evidence type="ECO:0000256" key="4">
    <source>
        <dbReference type="ARBA" id="ARBA00012438"/>
    </source>
</evidence>
<dbReference type="InterPro" id="IPR003594">
    <property type="entry name" value="HATPase_dom"/>
</dbReference>
<gene>
    <name evidence="21" type="ORF">CLV48_101385</name>
</gene>
<evidence type="ECO:0000256" key="9">
    <source>
        <dbReference type="ARBA" id="ARBA00022679"/>
    </source>
</evidence>
<dbReference type="GO" id="GO:0046983">
    <property type="term" value="F:protein dimerization activity"/>
    <property type="evidence" value="ECO:0007669"/>
    <property type="project" value="InterPro"/>
</dbReference>
<keyword evidence="14" id="KW-0408">Iron</keyword>
<keyword evidence="19" id="KW-1133">Transmembrane helix</keyword>
<keyword evidence="19" id="KW-0472">Membrane</keyword>
<dbReference type="PROSITE" id="PS50109">
    <property type="entry name" value="HIS_KIN"/>
    <property type="match status" value="1"/>
</dbReference>
<sequence>MLKNFKEFLTLIFLAYFFLSCNSTYDDSLTYKSIPYHGENANFIWQAMDSLPQSSGPINKGISPTPWWIYTEFENNSNTEVNYYLTLKNPHINLLKVYFDNNDYPELILGDRHPFYERPIINRDLIVPLKIDPGQKLEILLLVDKSGETNILQPSIMSELEFVNNTILENLLLGFILGWMIIILIFAVFTAFQLKESGALFYALFIISIMLWYISHWGLGFQFLWPESIGWAGKSRPFFNLMTNMFFLILVLRFFPPQNKKSILVWSIWILIAIHLLLIWETLSINELELPVQDKIFFLKLTFGLSILLVFLVLAYLIRQIQNKVPYAGYYLAGISIMVLFSIFTQLNHYGVYFGTSSFIFDFGGAFSLLGETIFITAAFASRTADFKREKEKLGLQIIQKEKELADQLIQVQEEERTRIGRDLHDSLGGQLASIYILADRLSQDIDQAQNLDKLKSLVKESIKESRALSHDLAPSHLNELGLETILKNRLRFIEENHAIKTNFYYKIKTPIPSNLALMVYRICSELLQNVLKHAQAKEIMLQIIQKGNILELIVEDDGIGIDLENKHRGIGISNIKNRVAYLKGQFNLDSNPNGTTIIIQLPVESN</sequence>
<feature type="transmembrane region" description="Helical" evidence="19">
    <location>
        <begin position="171"/>
        <end position="192"/>
    </location>
</feature>
<proteinExistence type="predicted"/>
<evidence type="ECO:0000313" key="22">
    <source>
        <dbReference type="Proteomes" id="UP000240708"/>
    </source>
</evidence>
<dbReference type="OrthoDB" id="9760839at2"/>
<keyword evidence="19" id="KW-0812">Transmembrane</keyword>
<comment type="function">
    <text evidence="17">Member of the two-component regulatory system NreB/NreC involved in the control of dissimilatory nitrate/nitrite reduction in response to oxygen. NreB functions as a direct oxygen sensor histidine kinase which is autophosphorylated, in the absence of oxygen, probably at the conserved histidine residue, and transfers its phosphate group probably to a conserved aspartate residue of NreC. NreB/NreC activates the expression of the nitrate (narGHJI) and nitrite (nir) reductase operons, as well as the putative nitrate transporter gene narT.</text>
</comment>
<evidence type="ECO:0000256" key="1">
    <source>
        <dbReference type="ARBA" id="ARBA00000085"/>
    </source>
</evidence>
<evidence type="ECO:0000256" key="3">
    <source>
        <dbReference type="ARBA" id="ARBA00004496"/>
    </source>
</evidence>
<evidence type="ECO:0000256" key="2">
    <source>
        <dbReference type="ARBA" id="ARBA00001966"/>
    </source>
</evidence>
<evidence type="ECO:0000313" key="21">
    <source>
        <dbReference type="EMBL" id="PSL07455.1"/>
    </source>
</evidence>
<evidence type="ECO:0000256" key="14">
    <source>
        <dbReference type="ARBA" id="ARBA00023004"/>
    </source>
</evidence>
<evidence type="ECO:0000256" key="7">
    <source>
        <dbReference type="ARBA" id="ARBA00022490"/>
    </source>
</evidence>
<keyword evidence="10" id="KW-0479">Metal-binding</keyword>
<reference evidence="21 22" key="1">
    <citation type="submission" date="2018-03" db="EMBL/GenBank/DDBJ databases">
        <title>Genomic Encyclopedia of Archaeal and Bacterial Type Strains, Phase II (KMG-II): from individual species to whole genera.</title>
        <authorList>
            <person name="Goeker M."/>
        </authorList>
    </citation>
    <scope>NUCLEOTIDE SEQUENCE [LARGE SCALE GENOMIC DNA]</scope>
    <source>
        <strain evidence="21 22">DSM 28057</strain>
    </source>
</reference>
<dbReference type="Pfam" id="PF07730">
    <property type="entry name" value="HisKA_3"/>
    <property type="match status" value="1"/>
</dbReference>
<dbReference type="AlphaFoldDB" id="A0A2P8ED99"/>
<evidence type="ECO:0000256" key="13">
    <source>
        <dbReference type="ARBA" id="ARBA00022840"/>
    </source>
</evidence>
<evidence type="ECO:0000256" key="12">
    <source>
        <dbReference type="ARBA" id="ARBA00022777"/>
    </source>
</evidence>
<dbReference type="GO" id="GO:0005524">
    <property type="term" value="F:ATP binding"/>
    <property type="evidence" value="ECO:0007669"/>
    <property type="project" value="UniProtKB-KW"/>
</dbReference>
<dbReference type="InterPro" id="IPR011623">
    <property type="entry name" value="7TMR_DISM_rcpt_extracell_dom1"/>
</dbReference>
<comment type="subcellular location">
    <subcellularLocation>
        <location evidence="3">Cytoplasm</location>
    </subcellularLocation>
</comment>
<dbReference type="InterPro" id="IPR011622">
    <property type="entry name" value="7TMR_DISM_rcpt_extracell_dom2"/>
</dbReference>
<dbReference type="GO" id="GO:0051539">
    <property type="term" value="F:4 iron, 4 sulfur cluster binding"/>
    <property type="evidence" value="ECO:0007669"/>
    <property type="project" value="UniProtKB-KW"/>
</dbReference>
<dbReference type="SMART" id="SM00387">
    <property type="entry name" value="HATPase_c"/>
    <property type="match status" value="1"/>
</dbReference>
<accession>A0A2P8ED99</accession>
<feature type="domain" description="Histidine kinase" evidence="20">
    <location>
        <begin position="423"/>
        <end position="606"/>
    </location>
</feature>
<dbReference type="RefSeq" id="WP_106565539.1">
    <property type="nucleotide sequence ID" value="NZ_PYGF01000001.1"/>
</dbReference>
<evidence type="ECO:0000256" key="19">
    <source>
        <dbReference type="SAM" id="Phobius"/>
    </source>
</evidence>
<evidence type="ECO:0000256" key="18">
    <source>
        <dbReference type="ARBA" id="ARBA00030800"/>
    </source>
</evidence>
<dbReference type="GO" id="GO:0005737">
    <property type="term" value="C:cytoplasm"/>
    <property type="evidence" value="ECO:0007669"/>
    <property type="project" value="UniProtKB-SubCell"/>
</dbReference>
<dbReference type="CDD" id="cd16917">
    <property type="entry name" value="HATPase_UhpB-NarQ-NarX-like"/>
    <property type="match status" value="1"/>
</dbReference>
<protein>
    <recommendedName>
        <fullName evidence="5">Oxygen sensor histidine kinase NreB</fullName>
        <ecNumber evidence="4">2.7.13.3</ecNumber>
    </recommendedName>
    <alternativeName>
        <fullName evidence="18">Nitrogen regulation protein B</fullName>
    </alternativeName>
</protein>
<evidence type="ECO:0000256" key="6">
    <source>
        <dbReference type="ARBA" id="ARBA00022485"/>
    </source>
</evidence>
<evidence type="ECO:0000256" key="5">
    <source>
        <dbReference type="ARBA" id="ARBA00017322"/>
    </source>
</evidence>
<dbReference type="Proteomes" id="UP000240708">
    <property type="component" value="Unassembled WGS sequence"/>
</dbReference>
<organism evidence="21 22">
    <name type="scientific">Cecembia rubra</name>
    <dbReference type="NCBI Taxonomy" id="1485585"/>
    <lineage>
        <taxon>Bacteria</taxon>
        <taxon>Pseudomonadati</taxon>
        <taxon>Bacteroidota</taxon>
        <taxon>Cytophagia</taxon>
        <taxon>Cytophagales</taxon>
        <taxon>Cyclobacteriaceae</taxon>
        <taxon>Cecembia</taxon>
    </lineage>
</organism>
<dbReference type="PANTHER" id="PTHR24421:SF10">
    <property type="entry name" value="NITRATE_NITRITE SENSOR PROTEIN NARQ"/>
    <property type="match status" value="1"/>
</dbReference>
<dbReference type="PANTHER" id="PTHR24421">
    <property type="entry name" value="NITRATE/NITRITE SENSOR PROTEIN NARX-RELATED"/>
    <property type="match status" value="1"/>
</dbReference>
<keyword evidence="12 21" id="KW-0418">Kinase</keyword>
<evidence type="ECO:0000256" key="16">
    <source>
        <dbReference type="ARBA" id="ARBA00023014"/>
    </source>
</evidence>
<keyword evidence="13" id="KW-0067">ATP-binding</keyword>
<dbReference type="SUPFAM" id="SSF55874">
    <property type="entry name" value="ATPase domain of HSP90 chaperone/DNA topoisomerase II/histidine kinase"/>
    <property type="match status" value="1"/>
</dbReference>
<dbReference type="Pfam" id="PF07696">
    <property type="entry name" value="7TMR-DISMED2"/>
    <property type="match status" value="1"/>
</dbReference>
<comment type="cofactor">
    <cofactor evidence="2">
        <name>[4Fe-4S] cluster</name>
        <dbReference type="ChEBI" id="CHEBI:49883"/>
    </cofactor>
</comment>
<feature type="transmembrane region" description="Helical" evidence="19">
    <location>
        <begin position="238"/>
        <end position="256"/>
    </location>
</feature>
<dbReference type="EC" id="2.7.13.3" evidence="4"/>
<dbReference type="GO" id="GO:0016020">
    <property type="term" value="C:membrane"/>
    <property type="evidence" value="ECO:0007669"/>
    <property type="project" value="InterPro"/>
</dbReference>
<dbReference type="InterPro" id="IPR011712">
    <property type="entry name" value="Sig_transdc_His_kin_sub3_dim/P"/>
</dbReference>
<feature type="transmembrane region" description="Helical" evidence="19">
    <location>
        <begin position="199"/>
        <end position="218"/>
    </location>
</feature>
<dbReference type="PRINTS" id="PR00344">
    <property type="entry name" value="BCTRLSENSOR"/>
</dbReference>
<keyword evidence="15" id="KW-0902">Two-component regulatory system</keyword>
<dbReference type="Pfam" id="PF07695">
    <property type="entry name" value="7TMR-DISM_7TM"/>
    <property type="match status" value="1"/>
</dbReference>
<dbReference type="Gene3D" id="2.60.40.2380">
    <property type="match status" value="1"/>
</dbReference>
<evidence type="ECO:0000256" key="8">
    <source>
        <dbReference type="ARBA" id="ARBA00022553"/>
    </source>
</evidence>
<dbReference type="InterPro" id="IPR050482">
    <property type="entry name" value="Sensor_HK_TwoCompSys"/>
</dbReference>
<dbReference type="Gene3D" id="3.30.565.10">
    <property type="entry name" value="Histidine kinase-like ATPase, C-terminal domain"/>
    <property type="match status" value="1"/>
</dbReference>
<keyword evidence="8" id="KW-0597">Phosphoprotein</keyword>
<evidence type="ECO:0000256" key="11">
    <source>
        <dbReference type="ARBA" id="ARBA00022741"/>
    </source>
</evidence>
<keyword evidence="16" id="KW-0411">Iron-sulfur</keyword>
<keyword evidence="7" id="KW-0963">Cytoplasm</keyword>
<dbReference type="GO" id="GO:0046872">
    <property type="term" value="F:metal ion binding"/>
    <property type="evidence" value="ECO:0007669"/>
    <property type="project" value="UniProtKB-KW"/>
</dbReference>
<dbReference type="GO" id="GO:0000155">
    <property type="term" value="F:phosphorelay sensor kinase activity"/>
    <property type="evidence" value="ECO:0007669"/>
    <property type="project" value="InterPro"/>
</dbReference>
<comment type="caution">
    <text evidence="21">The sequence shown here is derived from an EMBL/GenBank/DDBJ whole genome shotgun (WGS) entry which is preliminary data.</text>
</comment>
<comment type="catalytic activity">
    <reaction evidence="1">
        <text>ATP + protein L-histidine = ADP + protein N-phospho-L-histidine.</text>
        <dbReference type="EC" id="2.7.13.3"/>
    </reaction>
</comment>
<keyword evidence="9" id="KW-0808">Transferase</keyword>
<keyword evidence="22" id="KW-1185">Reference proteome</keyword>
<feature type="transmembrane region" description="Helical" evidence="19">
    <location>
        <begin position="263"/>
        <end position="285"/>
    </location>
</feature>
<keyword evidence="6" id="KW-0004">4Fe-4S</keyword>
<keyword evidence="11" id="KW-0547">Nucleotide-binding</keyword>
<feature type="transmembrane region" description="Helical" evidence="19">
    <location>
        <begin position="330"/>
        <end position="347"/>
    </location>
</feature>
<evidence type="ECO:0000256" key="17">
    <source>
        <dbReference type="ARBA" id="ARBA00024827"/>
    </source>
</evidence>
<dbReference type="InterPro" id="IPR004358">
    <property type="entry name" value="Sig_transdc_His_kin-like_C"/>
</dbReference>
<dbReference type="PROSITE" id="PS51257">
    <property type="entry name" value="PROKAR_LIPOPROTEIN"/>
    <property type="match status" value="1"/>
</dbReference>
<evidence type="ECO:0000259" key="20">
    <source>
        <dbReference type="PROSITE" id="PS50109"/>
    </source>
</evidence>
<evidence type="ECO:0000256" key="10">
    <source>
        <dbReference type="ARBA" id="ARBA00022723"/>
    </source>
</evidence>